<protein>
    <submittedName>
        <fullName evidence="6">MOSC domain-containing protein</fullName>
    </submittedName>
</protein>
<reference evidence="6" key="1">
    <citation type="submission" date="2021-04" db="EMBL/GenBank/DDBJ databases">
        <title>Biosynthetic gene clusters of Dactylosporangioum roseum.</title>
        <authorList>
            <person name="Hartkoorn R.C."/>
            <person name="Beaudoing E."/>
            <person name="Hot D."/>
            <person name="Moureu S."/>
        </authorList>
    </citation>
    <scope>NUCLEOTIDE SEQUENCE</scope>
    <source>
        <strain evidence="6">NRRL B-16295</strain>
    </source>
</reference>
<dbReference type="PANTHER" id="PTHR30212">
    <property type="entry name" value="PROTEIN YIIM"/>
    <property type="match status" value="1"/>
</dbReference>
<dbReference type="InterPro" id="IPR017938">
    <property type="entry name" value="Riboflavin_synthase-like_b-brl"/>
</dbReference>
<dbReference type="Gene3D" id="2.40.30.10">
    <property type="entry name" value="Translation factors"/>
    <property type="match status" value="1"/>
</dbReference>
<dbReference type="Proteomes" id="UP001058271">
    <property type="component" value="Chromosome"/>
</dbReference>
<dbReference type="InterPro" id="IPR001433">
    <property type="entry name" value="OxRdtase_FAD/NAD-bd"/>
</dbReference>
<dbReference type="InterPro" id="IPR011037">
    <property type="entry name" value="Pyrv_Knase-like_insert_dom_sf"/>
</dbReference>
<dbReference type="Pfam" id="PF00175">
    <property type="entry name" value="NAD_binding_1"/>
    <property type="match status" value="1"/>
</dbReference>
<evidence type="ECO:0000259" key="4">
    <source>
        <dbReference type="PROSITE" id="PS51340"/>
    </source>
</evidence>
<keyword evidence="1" id="KW-0408">Iron</keyword>
<feature type="domain" description="FAD-binding FR-type" evidence="5">
    <location>
        <begin position="222"/>
        <end position="337"/>
    </location>
</feature>
<dbReference type="InterPro" id="IPR052353">
    <property type="entry name" value="Benzoxazolinone_Detox_Enz"/>
</dbReference>
<dbReference type="InterPro" id="IPR008333">
    <property type="entry name" value="Cbr1-like_FAD-bd_dom"/>
</dbReference>
<dbReference type="PROSITE" id="PS51384">
    <property type="entry name" value="FAD_FR"/>
    <property type="match status" value="1"/>
</dbReference>
<dbReference type="SUPFAM" id="SSF52343">
    <property type="entry name" value="Ferredoxin reductase-like, C-terminal NADP-linked domain"/>
    <property type="match status" value="1"/>
</dbReference>
<dbReference type="PROSITE" id="PS51085">
    <property type="entry name" value="2FE2S_FER_2"/>
    <property type="match status" value="1"/>
</dbReference>
<dbReference type="Pfam" id="PF00970">
    <property type="entry name" value="FAD_binding_6"/>
    <property type="match status" value="1"/>
</dbReference>
<dbReference type="InterPro" id="IPR012675">
    <property type="entry name" value="Beta-grasp_dom_sf"/>
</dbReference>
<dbReference type="SUPFAM" id="SSF50800">
    <property type="entry name" value="PK beta-barrel domain-like"/>
    <property type="match status" value="1"/>
</dbReference>
<keyword evidence="1" id="KW-0479">Metal-binding</keyword>
<dbReference type="InterPro" id="IPR001041">
    <property type="entry name" value="2Fe-2S_ferredoxin-type"/>
</dbReference>
<dbReference type="EMBL" id="CP073721">
    <property type="protein sequence ID" value="UWZ39251.1"/>
    <property type="molecule type" value="Genomic_DNA"/>
</dbReference>
<evidence type="ECO:0000256" key="1">
    <source>
        <dbReference type="ARBA" id="ARBA00022714"/>
    </source>
</evidence>
<organism evidence="6 7">
    <name type="scientific">Dactylosporangium roseum</name>
    <dbReference type="NCBI Taxonomy" id="47989"/>
    <lineage>
        <taxon>Bacteria</taxon>
        <taxon>Bacillati</taxon>
        <taxon>Actinomycetota</taxon>
        <taxon>Actinomycetes</taxon>
        <taxon>Micromonosporales</taxon>
        <taxon>Micromonosporaceae</taxon>
        <taxon>Dactylosporangium</taxon>
    </lineage>
</organism>
<dbReference type="Gene3D" id="3.40.50.80">
    <property type="entry name" value="Nucleotide-binding domain of ferredoxin-NADP reductase (FNR) module"/>
    <property type="match status" value="1"/>
</dbReference>
<dbReference type="Gene3D" id="3.10.20.30">
    <property type="match status" value="1"/>
</dbReference>
<feature type="domain" description="2Fe-2S ferredoxin-type" evidence="3">
    <location>
        <begin position="506"/>
        <end position="588"/>
    </location>
</feature>
<evidence type="ECO:0000313" key="6">
    <source>
        <dbReference type="EMBL" id="UWZ39251.1"/>
    </source>
</evidence>
<dbReference type="InterPro" id="IPR017927">
    <property type="entry name" value="FAD-bd_FR_type"/>
</dbReference>
<dbReference type="RefSeq" id="WP_260728650.1">
    <property type="nucleotide sequence ID" value="NZ_BAAABS010000015.1"/>
</dbReference>
<name>A0ABY5ZB50_9ACTN</name>
<keyword evidence="2" id="KW-0411">Iron-sulfur</keyword>
<dbReference type="SUPFAM" id="SSF54292">
    <property type="entry name" value="2Fe-2S ferredoxin-like"/>
    <property type="match status" value="1"/>
</dbReference>
<evidence type="ECO:0000259" key="3">
    <source>
        <dbReference type="PROSITE" id="PS51085"/>
    </source>
</evidence>
<dbReference type="PANTHER" id="PTHR30212:SF2">
    <property type="entry name" value="PROTEIN YIIM"/>
    <property type="match status" value="1"/>
</dbReference>
<evidence type="ECO:0000256" key="2">
    <source>
        <dbReference type="ARBA" id="ARBA00023014"/>
    </source>
</evidence>
<dbReference type="Pfam" id="PF00111">
    <property type="entry name" value="Fer2"/>
    <property type="match status" value="1"/>
</dbReference>
<dbReference type="Pfam" id="PF03473">
    <property type="entry name" value="MOSC"/>
    <property type="match status" value="1"/>
</dbReference>
<dbReference type="CDD" id="cd06184">
    <property type="entry name" value="flavohem_like_fad_nad_binding"/>
    <property type="match status" value="1"/>
</dbReference>
<accession>A0ABY5ZB50</accession>
<dbReference type="Gene3D" id="2.40.33.20">
    <property type="entry name" value="PK beta-barrel domain-like"/>
    <property type="match status" value="1"/>
</dbReference>
<evidence type="ECO:0000259" key="5">
    <source>
        <dbReference type="PROSITE" id="PS51384"/>
    </source>
</evidence>
<dbReference type="PROSITE" id="PS51340">
    <property type="entry name" value="MOSC"/>
    <property type="match status" value="1"/>
</dbReference>
<proteinExistence type="predicted"/>
<dbReference type="CDD" id="cd00207">
    <property type="entry name" value="fer2"/>
    <property type="match status" value="1"/>
</dbReference>
<feature type="domain" description="MOSC" evidence="4">
    <location>
        <begin position="32"/>
        <end position="164"/>
    </location>
</feature>
<gene>
    <name evidence="6" type="ORF">Drose_14030</name>
</gene>
<sequence length="588" mass="63470">MGDYGAVLSVNAGAAAPMRVQGDTIVSGFVKTPTDQVRRIEVGGLAGDDHVDDADDPDRAVLCYQRRHYDAWSEELGRELAPGMFGEQLTIDGPAEADIRVGDLLRVGSALLAVTQPRIPCRKMAVRLGQDDMPVRYMRSGRVGFFCKVLQPGDVRAGDGIELVRRGPDELTVAQLAAVLHSDEPDPALVGRVLQATVLPELVRAKLTRLLDRAAAQARSWSGDRPLLVTARTPYGSEVVAFDLVDPAGERLPDFEPGQFLTLVLDVPGREQPVVRTYTIAERTADSSGYRVAVKREPSPEGRDDVPPGLASTHLHDNVAVGATITARAPRGKFVLRPGRRPVALVSAGIGITPMMAMLEHLATADPTNGARTPDPRKTYFVHAARSSRELTFGQRVRELVSDRPHLHSHLLFSRPRAEDIQGRDYDAAGRLTAQTLQQIVPDLDADFYLCGPTRFMADIAAGLVGLGVPQGQVNYEFFGAASSLFGDPDDQDAGSEAVDSEGRPILVTFARSGITVAWRENTFSLLACAEQAGLRPDASCRTGLCNTCVARIDDGQVDYVIEPMDPVTPGKVAVCCTRPRTSVMIDL</sequence>
<keyword evidence="1" id="KW-0001">2Fe-2S</keyword>
<dbReference type="SUPFAM" id="SSF63380">
    <property type="entry name" value="Riboflavin synthase domain-like"/>
    <property type="match status" value="1"/>
</dbReference>
<dbReference type="InterPro" id="IPR005302">
    <property type="entry name" value="MoCF_Sase_C"/>
</dbReference>
<evidence type="ECO:0000313" key="7">
    <source>
        <dbReference type="Proteomes" id="UP001058271"/>
    </source>
</evidence>
<keyword evidence="7" id="KW-1185">Reference proteome</keyword>
<dbReference type="InterPro" id="IPR039261">
    <property type="entry name" value="FNR_nucleotide-bd"/>
</dbReference>
<dbReference type="InterPro" id="IPR036010">
    <property type="entry name" value="2Fe-2S_ferredoxin-like_sf"/>
</dbReference>